<dbReference type="Gene3D" id="1.10.340.30">
    <property type="entry name" value="Hypothetical protein, domain 2"/>
    <property type="match status" value="1"/>
</dbReference>
<evidence type="ECO:0000256" key="3">
    <source>
        <dbReference type="ARBA" id="ARBA00008343"/>
    </source>
</evidence>
<dbReference type="GO" id="GO:0032357">
    <property type="term" value="F:oxidized purine DNA binding"/>
    <property type="evidence" value="ECO:0007669"/>
    <property type="project" value="TreeGrafter"/>
</dbReference>
<evidence type="ECO:0000259" key="15">
    <source>
        <dbReference type="SMART" id="SM00478"/>
    </source>
</evidence>
<dbReference type="InterPro" id="IPR029119">
    <property type="entry name" value="MutY_C"/>
</dbReference>
<keyword evidence="6" id="KW-0004">4Fe-4S</keyword>
<dbReference type="SMART" id="SM00478">
    <property type="entry name" value="ENDO3c"/>
    <property type="match status" value="1"/>
</dbReference>
<dbReference type="PANTHER" id="PTHR42944:SF1">
    <property type="entry name" value="ADENINE DNA GLYCOSYLASE"/>
    <property type="match status" value="1"/>
</dbReference>
<keyword evidence="7" id="KW-0479">Metal-binding</keyword>
<dbReference type="GO" id="GO:0035485">
    <property type="term" value="F:adenine/guanine mispair binding"/>
    <property type="evidence" value="ECO:0007669"/>
    <property type="project" value="TreeGrafter"/>
</dbReference>
<dbReference type="FunFam" id="1.10.340.30:FF:000002">
    <property type="entry name" value="Adenine DNA glycosylase"/>
    <property type="match status" value="1"/>
</dbReference>
<name>A0A1I4HGY1_9LACT</name>
<evidence type="ECO:0000313" key="16">
    <source>
        <dbReference type="EMBL" id="SFL40781.1"/>
    </source>
</evidence>
<proteinExistence type="inferred from homology"/>
<keyword evidence="11" id="KW-0411">Iron-sulfur</keyword>
<evidence type="ECO:0000256" key="9">
    <source>
        <dbReference type="ARBA" id="ARBA00022801"/>
    </source>
</evidence>
<evidence type="ECO:0000256" key="13">
    <source>
        <dbReference type="ARBA" id="ARBA00023295"/>
    </source>
</evidence>
<evidence type="ECO:0000256" key="14">
    <source>
        <dbReference type="RuleBase" id="RU365096"/>
    </source>
</evidence>
<gene>
    <name evidence="16" type="ORF">SAMN05216438_10876</name>
</gene>
<dbReference type="Gene3D" id="1.10.1670.10">
    <property type="entry name" value="Helix-hairpin-Helix base-excision DNA repair enzymes (C-terminal)"/>
    <property type="match status" value="1"/>
</dbReference>
<dbReference type="CDD" id="cd03431">
    <property type="entry name" value="NUDIX_DNA_Glycosylase_C-MutY"/>
    <property type="match status" value="1"/>
</dbReference>
<protein>
    <recommendedName>
        <fullName evidence="5 14">Adenine DNA glycosylase</fullName>
        <ecNumber evidence="4 14">3.2.2.31</ecNumber>
    </recommendedName>
</protein>
<evidence type="ECO:0000256" key="10">
    <source>
        <dbReference type="ARBA" id="ARBA00023004"/>
    </source>
</evidence>
<evidence type="ECO:0000256" key="1">
    <source>
        <dbReference type="ARBA" id="ARBA00000843"/>
    </source>
</evidence>
<dbReference type="GO" id="GO:0051539">
    <property type="term" value="F:4 iron, 4 sulfur cluster binding"/>
    <property type="evidence" value="ECO:0007669"/>
    <property type="project" value="UniProtKB-UniRule"/>
</dbReference>
<keyword evidence="13 14" id="KW-0326">Glycosidase</keyword>
<keyword evidence="9" id="KW-0378">Hydrolase</keyword>
<evidence type="ECO:0000256" key="2">
    <source>
        <dbReference type="ARBA" id="ARBA00002933"/>
    </source>
</evidence>
<dbReference type="GO" id="GO:0046872">
    <property type="term" value="F:metal ion binding"/>
    <property type="evidence" value="ECO:0007669"/>
    <property type="project" value="UniProtKB-UniRule"/>
</dbReference>
<accession>A0A1I4HGY1</accession>
<comment type="function">
    <text evidence="2">Adenine glycosylase active on G-A mispairs. MutY also corrects error-prone DNA synthesis past GO lesions which are due to the oxidatively damaged form of guanine: 7,8-dihydro-8-oxoguanine (8-oxo-dGTP).</text>
</comment>
<dbReference type="GO" id="GO:0000701">
    <property type="term" value="F:purine-specific mismatch base pair DNA N-glycosylase activity"/>
    <property type="evidence" value="ECO:0007669"/>
    <property type="project" value="UniProtKB-EC"/>
</dbReference>
<feature type="domain" description="HhH-GPD" evidence="15">
    <location>
        <begin position="41"/>
        <end position="192"/>
    </location>
</feature>
<evidence type="ECO:0000256" key="11">
    <source>
        <dbReference type="ARBA" id="ARBA00023014"/>
    </source>
</evidence>
<dbReference type="GO" id="GO:0034039">
    <property type="term" value="F:8-oxo-7,8-dihydroguanine DNA N-glycosylase activity"/>
    <property type="evidence" value="ECO:0007669"/>
    <property type="project" value="TreeGrafter"/>
</dbReference>
<reference evidence="16 17" key="1">
    <citation type="submission" date="2016-10" db="EMBL/GenBank/DDBJ databases">
        <authorList>
            <person name="de Groot N.N."/>
        </authorList>
    </citation>
    <scope>NUCLEOTIDE SEQUENCE [LARGE SCALE GENOMIC DNA]</scope>
    <source>
        <strain evidence="16 17">M79</strain>
    </source>
</reference>
<dbReference type="AlphaFoldDB" id="A0A1I4HGY1"/>
<dbReference type="InterPro" id="IPR023170">
    <property type="entry name" value="HhH_base_excis_C"/>
</dbReference>
<dbReference type="SUPFAM" id="SSF55811">
    <property type="entry name" value="Nudix"/>
    <property type="match status" value="1"/>
</dbReference>
<dbReference type="InterPro" id="IPR011257">
    <property type="entry name" value="DNA_glycosylase"/>
</dbReference>
<dbReference type="InterPro" id="IPR003265">
    <property type="entry name" value="HhH-GPD_domain"/>
</dbReference>
<evidence type="ECO:0000256" key="5">
    <source>
        <dbReference type="ARBA" id="ARBA00022023"/>
    </source>
</evidence>
<comment type="similarity">
    <text evidence="3 14">Belongs to the Nth/MutY family.</text>
</comment>
<evidence type="ECO:0000256" key="7">
    <source>
        <dbReference type="ARBA" id="ARBA00022723"/>
    </source>
</evidence>
<keyword evidence="12" id="KW-0234">DNA repair</keyword>
<evidence type="ECO:0000256" key="4">
    <source>
        <dbReference type="ARBA" id="ARBA00012045"/>
    </source>
</evidence>
<dbReference type="OrthoDB" id="9802365at2"/>
<dbReference type="EMBL" id="FOTJ01000008">
    <property type="protein sequence ID" value="SFL40781.1"/>
    <property type="molecule type" value="Genomic_DNA"/>
</dbReference>
<dbReference type="PANTHER" id="PTHR42944">
    <property type="entry name" value="ADENINE DNA GLYCOSYLASE"/>
    <property type="match status" value="1"/>
</dbReference>
<evidence type="ECO:0000256" key="6">
    <source>
        <dbReference type="ARBA" id="ARBA00022485"/>
    </source>
</evidence>
<dbReference type="InterPro" id="IPR000445">
    <property type="entry name" value="HhH_motif"/>
</dbReference>
<dbReference type="EC" id="3.2.2.31" evidence="4 14"/>
<organism evidence="16 17">
    <name type="scientific">Lactococcus garvieae</name>
    <dbReference type="NCBI Taxonomy" id="1363"/>
    <lineage>
        <taxon>Bacteria</taxon>
        <taxon>Bacillati</taxon>
        <taxon>Bacillota</taxon>
        <taxon>Bacilli</taxon>
        <taxon>Lactobacillales</taxon>
        <taxon>Streptococcaceae</taxon>
        <taxon>Lactococcus</taxon>
    </lineage>
</organism>
<dbReference type="Pfam" id="PF14815">
    <property type="entry name" value="NUDIX_4"/>
    <property type="match status" value="1"/>
</dbReference>
<dbReference type="GO" id="GO:0006298">
    <property type="term" value="P:mismatch repair"/>
    <property type="evidence" value="ECO:0007669"/>
    <property type="project" value="TreeGrafter"/>
</dbReference>
<keyword evidence="10 14" id="KW-0408">Iron</keyword>
<dbReference type="Pfam" id="PF00633">
    <property type="entry name" value="HHH"/>
    <property type="match status" value="1"/>
</dbReference>
<comment type="catalytic activity">
    <reaction evidence="1 14">
        <text>Hydrolyzes free adenine bases from 7,8-dihydro-8-oxoguanine:adenine mismatched double-stranded DNA, leaving an apurinic site.</text>
        <dbReference type="EC" id="3.2.2.31"/>
    </reaction>
</comment>
<evidence type="ECO:0000313" key="17">
    <source>
        <dbReference type="Proteomes" id="UP000181969"/>
    </source>
</evidence>
<dbReference type="Gene3D" id="3.90.79.10">
    <property type="entry name" value="Nucleoside Triphosphate Pyrophosphohydrolase"/>
    <property type="match status" value="1"/>
</dbReference>
<dbReference type="InterPro" id="IPR015797">
    <property type="entry name" value="NUDIX_hydrolase-like_dom_sf"/>
</dbReference>
<comment type="cofactor">
    <cofactor evidence="14">
        <name>[4Fe-4S] cluster</name>
        <dbReference type="ChEBI" id="CHEBI:49883"/>
    </cofactor>
    <text evidence="14">Binds 1 [4Fe-4S] cluster.</text>
</comment>
<keyword evidence="8 14" id="KW-0227">DNA damage</keyword>
<dbReference type="InterPro" id="IPR005760">
    <property type="entry name" value="A/G_AdeGlyc_MutY"/>
</dbReference>
<sequence length="357" mass="41221">MNKTEIEKFQQDLLGWYNIHKKPLPWRKNTEAYSVWISEIMSQQTQVETVMPYYLRFMEKYPKIEGLAAADEDELLKLWEGLGYYSRARNLKIAAQQVMTEFQGQFPDTLKDIQSLQGIGPYTAAAIASISFGLPEPAIDGNLMRVTSRLFEIDADISKAASRKIFDEKLRELISEDHPGDFNQALMDIGSMVCTPKIAKCEICPLAAYCQARPKGTQLKYPVKSKKIKQQHIYYNAYALKNTQGEYYLQRRPTTGLLANMWTFPMQEISKEDFDNETLLLPTNLPDSISRMVKVGEITHVFSHLKWFVQIIECIPEENFSVQEEKLDENQLWVKLTDLSKVALPTPQVKMFKFFKD</sequence>
<dbReference type="Proteomes" id="UP000181969">
    <property type="component" value="Unassembled WGS sequence"/>
</dbReference>
<dbReference type="RefSeq" id="WP_074751335.1">
    <property type="nucleotide sequence ID" value="NZ_CAXVJC010000005.1"/>
</dbReference>
<dbReference type="Pfam" id="PF00730">
    <property type="entry name" value="HhH-GPD"/>
    <property type="match status" value="1"/>
</dbReference>
<dbReference type="CDD" id="cd00056">
    <property type="entry name" value="ENDO3c"/>
    <property type="match status" value="1"/>
</dbReference>
<evidence type="ECO:0000256" key="8">
    <source>
        <dbReference type="ARBA" id="ARBA00022763"/>
    </source>
</evidence>
<dbReference type="InterPro" id="IPR044298">
    <property type="entry name" value="MIG/MutY"/>
</dbReference>
<evidence type="ECO:0000256" key="12">
    <source>
        <dbReference type="ARBA" id="ARBA00023204"/>
    </source>
</evidence>
<dbReference type="GO" id="GO:0006284">
    <property type="term" value="P:base-excision repair"/>
    <property type="evidence" value="ECO:0007669"/>
    <property type="project" value="UniProtKB-UniRule"/>
</dbReference>
<dbReference type="SUPFAM" id="SSF48150">
    <property type="entry name" value="DNA-glycosylase"/>
    <property type="match status" value="1"/>
</dbReference>
<dbReference type="NCBIfam" id="TIGR01084">
    <property type="entry name" value="mutY"/>
    <property type="match status" value="1"/>
</dbReference>